<name>A0A382RAY8_9ZZZZ</name>
<dbReference type="AlphaFoldDB" id="A0A382RAY8"/>
<protein>
    <submittedName>
        <fullName evidence="1">Uncharacterized protein</fullName>
    </submittedName>
</protein>
<feature type="non-terminal residue" evidence="1">
    <location>
        <position position="69"/>
    </location>
</feature>
<gene>
    <name evidence="1" type="ORF">METZ01_LOCUS347738</name>
</gene>
<organism evidence="1">
    <name type="scientific">marine metagenome</name>
    <dbReference type="NCBI Taxonomy" id="408172"/>
    <lineage>
        <taxon>unclassified sequences</taxon>
        <taxon>metagenomes</taxon>
        <taxon>ecological metagenomes</taxon>
    </lineage>
</organism>
<accession>A0A382RAY8</accession>
<reference evidence="1" key="1">
    <citation type="submission" date="2018-05" db="EMBL/GenBank/DDBJ databases">
        <authorList>
            <person name="Lanie J.A."/>
            <person name="Ng W.-L."/>
            <person name="Kazmierczak K.M."/>
            <person name="Andrzejewski T.M."/>
            <person name="Davidsen T.M."/>
            <person name="Wayne K.J."/>
            <person name="Tettelin H."/>
            <person name="Glass J.I."/>
            <person name="Rusch D."/>
            <person name="Podicherti R."/>
            <person name="Tsui H.-C.T."/>
            <person name="Winkler M.E."/>
        </authorList>
    </citation>
    <scope>NUCLEOTIDE SEQUENCE</scope>
</reference>
<dbReference type="EMBL" id="UINC01120415">
    <property type="protein sequence ID" value="SVC94884.1"/>
    <property type="molecule type" value="Genomic_DNA"/>
</dbReference>
<proteinExistence type="predicted"/>
<sequence length="69" mass="7253">MRVQFNNLVTDVGGIEGGTLDVAGITADTTNTTTLNVKEDGTIIFEGATDDAYETTLTVTDPTADRTIT</sequence>
<evidence type="ECO:0000313" key="1">
    <source>
        <dbReference type="EMBL" id="SVC94884.1"/>
    </source>
</evidence>